<dbReference type="eggNOG" id="ENOG5033QC9">
    <property type="taxonomic scope" value="Bacteria"/>
</dbReference>
<evidence type="ECO:0000313" key="1">
    <source>
        <dbReference type="EMBL" id="KRK78789.1"/>
    </source>
</evidence>
<sequence>MVILGLSSYCEYIPSVSAISNTSLLLLIGNMSLEGVIVITSNKKNKNKTRIDRLPSEAKDQLTEYIEDLIDDADRYDHGELKKIKRSSVILRSLYYDTKFSHSLLKQIGDKEYIKMDSYSNNKNENDVYYGNIFTASFEIRSKKKYLYTFLFHPTKEHPKRIIHFDNWLNGNVITLANTQITRKEVIRIMANQDGGAHFDPKIDNVYSKLQRGKIGWQYDKMSKEASLFLFGTPDESPKSPEHIENAIMRQIVHETITSLIRWYKLPIEYNPDFEFLWQRKLNRIGFQFTATQK</sequence>
<accession>A0A0R1K5I8</accession>
<dbReference type="STRING" id="1423775.FD03_GL002572"/>
<evidence type="ECO:0000313" key="2">
    <source>
        <dbReference type="Proteomes" id="UP000051248"/>
    </source>
</evidence>
<dbReference type="AlphaFoldDB" id="A0A0R1K5I8"/>
<dbReference type="PATRIC" id="fig|1423775.4.peg.2616"/>
<keyword evidence="2" id="KW-1185">Reference proteome</keyword>
<dbReference type="EMBL" id="AZDZ01000022">
    <property type="protein sequence ID" value="KRK78789.1"/>
    <property type="molecule type" value="Genomic_DNA"/>
</dbReference>
<comment type="caution">
    <text evidence="1">The sequence shown here is derived from an EMBL/GenBank/DDBJ whole genome shotgun (WGS) entry which is preliminary data.</text>
</comment>
<organism evidence="1 2">
    <name type="scientific">Companilactobacillus nodensis DSM 19682 = JCM 14932 = NBRC 107160</name>
    <dbReference type="NCBI Taxonomy" id="1423775"/>
    <lineage>
        <taxon>Bacteria</taxon>
        <taxon>Bacillati</taxon>
        <taxon>Bacillota</taxon>
        <taxon>Bacilli</taxon>
        <taxon>Lactobacillales</taxon>
        <taxon>Lactobacillaceae</taxon>
        <taxon>Companilactobacillus</taxon>
    </lineage>
</organism>
<name>A0A0R1K5I8_9LACO</name>
<reference evidence="1 2" key="1">
    <citation type="journal article" date="2015" name="Genome Announc.">
        <title>Expanding the biotechnology potential of lactobacilli through comparative genomics of 213 strains and associated genera.</title>
        <authorList>
            <person name="Sun Z."/>
            <person name="Harris H.M."/>
            <person name="McCann A."/>
            <person name="Guo C."/>
            <person name="Argimon S."/>
            <person name="Zhang W."/>
            <person name="Yang X."/>
            <person name="Jeffery I.B."/>
            <person name="Cooney J.C."/>
            <person name="Kagawa T.F."/>
            <person name="Liu W."/>
            <person name="Song Y."/>
            <person name="Salvetti E."/>
            <person name="Wrobel A."/>
            <person name="Rasinkangas P."/>
            <person name="Parkhill J."/>
            <person name="Rea M.C."/>
            <person name="O'Sullivan O."/>
            <person name="Ritari J."/>
            <person name="Douillard F.P."/>
            <person name="Paul Ross R."/>
            <person name="Yang R."/>
            <person name="Briner A.E."/>
            <person name="Felis G.E."/>
            <person name="de Vos W.M."/>
            <person name="Barrangou R."/>
            <person name="Klaenhammer T.R."/>
            <person name="Caufield P.W."/>
            <person name="Cui Y."/>
            <person name="Zhang H."/>
            <person name="O'Toole P.W."/>
        </authorList>
    </citation>
    <scope>NUCLEOTIDE SEQUENCE [LARGE SCALE GENOMIC DNA]</scope>
    <source>
        <strain evidence="1 2">DSM 19682</strain>
    </source>
</reference>
<dbReference type="Proteomes" id="UP000051248">
    <property type="component" value="Unassembled WGS sequence"/>
</dbReference>
<gene>
    <name evidence="1" type="ORF">FD03_GL002572</name>
</gene>
<protein>
    <submittedName>
        <fullName evidence="1">Uncharacterized protein</fullName>
    </submittedName>
</protein>
<proteinExistence type="predicted"/>